<dbReference type="AlphaFoldDB" id="A0A517P638"/>
<dbReference type="KEGG" id="acaf:CA12_09290"/>
<name>A0A517P638_9PLAN</name>
<dbReference type="RefSeq" id="WP_145357703.1">
    <property type="nucleotide sequence ID" value="NZ_CP036265.1"/>
</dbReference>
<dbReference type="Proteomes" id="UP000318741">
    <property type="component" value="Chromosome"/>
</dbReference>
<dbReference type="Gene3D" id="1.10.3210.10">
    <property type="entry name" value="Hypothetical protein af1432"/>
    <property type="match status" value="1"/>
</dbReference>
<dbReference type="SUPFAM" id="SSF109604">
    <property type="entry name" value="HD-domain/PDEase-like"/>
    <property type="match status" value="1"/>
</dbReference>
<proteinExistence type="predicted"/>
<organism evidence="1 2">
    <name type="scientific">Alienimonas californiensis</name>
    <dbReference type="NCBI Taxonomy" id="2527989"/>
    <lineage>
        <taxon>Bacteria</taxon>
        <taxon>Pseudomonadati</taxon>
        <taxon>Planctomycetota</taxon>
        <taxon>Planctomycetia</taxon>
        <taxon>Planctomycetales</taxon>
        <taxon>Planctomycetaceae</taxon>
        <taxon>Alienimonas</taxon>
    </lineage>
</organism>
<dbReference type="OrthoDB" id="9797344at2"/>
<reference evidence="1 2" key="1">
    <citation type="submission" date="2019-02" db="EMBL/GenBank/DDBJ databases">
        <title>Deep-cultivation of Planctomycetes and their phenomic and genomic characterization uncovers novel biology.</title>
        <authorList>
            <person name="Wiegand S."/>
            <person name="Jogler M."/>
            <person name="Boedeker C."/>
            <person name="Pinto D."/>
            <person name="Vollmers J."/>
            <person name="Rivas-Marin E."/>
            <person name="Kohn T."/>
            <person name="Peeters S.H."/>
            <person name="Heuer A."/>
            <person name="Rast P."/>
            <person name="Oberbeckmann S."/>
            <person name="Bunk B."/>
            <person name="Jeske O."/>
            <person name="Meyerdierks A."/>
            <person name="Storesund J.E."/>
            <person name="Kallscheuer N."/>
            <person name="Luecker S."/>
            <person name="Lage O.M."/>
            <person name="Pohl T."/>
            <person name="Merkel B.J."/>
            <person name="Hornburger P."/>
            <person name="Mueller R.-W."/>
            <person name="Bruemmer F."/>
            <person name="Labrenz M."/>
            <person name="Spormann A.M."/>
            <person name="Op den Camp H."/>
            <person name="Overmann J."/>
            <person name="Amann R."/>
            <person name="Jetten M.S.M."/>
            <person name="Mascher T."/>
            <person name="Medema M.H."/>
            <person name="Devos D.P."/>
            <person name="Kaster A.-K."/>
            <person name="Ovreas L."/>
            <person name="Rohde M."/>
            <person name="Galperin M.Y."/>
            <person name="Jogler C."/>
        </authorList>
    </citation>
    <scope>NUCLEOTIDE SEQUENCE [LARGE SCALE GENOMIC DNA]</scope>
    <source>
        <strain evidence="1 2">CA12</strain>
    </source>
</reference>
<evidence type="ECO:0000313" key="2">
    <source>
        <dbReference type="Proteomes" id="UP000318741"/>
    </source>
</evidence>
<protein>
    <recommendedName>
        <fullName evidence="3">HD domain protein</fullName>
    </recommendedName>
</protein>
<gene>
    <name evidence="1" type="ORF">CA12_09290</name>
</gene>
<sequence length="163" mass="17845">MAIFDPDGLIATVKGAGFSDHHSIHGPRHWARVERNGLYCARSCGADGEVVTLFALFHDCRRMNDGHDPDHGRRGGAFAERLNGRFFQLEPDRLATLVAACARHTDGETTDDPTIGACWDGDRLDLIRLGIEAAPHYMSTPAGLEIAETGRREALDELAPRVL</sequence>
<dbReference type="EMBL" id="CP036265">
    <property type="protein sequence ID" value="QDT14849.1"/>
    <property type="molecule type" value="Genomic_DNA"/>
</dbReference>
<keyword evidence="2" id="KW-1185">Reference proteome</keyword>
<evidence type="ECO:0000313" key="1">
    <source>
        <dbReference type="EMBL" id="QDT14849.1"/>
    </source>
</evidence>
<accession>A0A517P638</accession>
<evidence type="ECO:0008006" key="3">
    <source>
        <dbReference type="Google" id="ProtNLM"/>
    </source>
</evidence>